<dbReference type="RefSeq" id="XP_008725753.1">
    <property type="nucleotide sequence ID" value="XM_008727531.1"/>
</dbReference>
<sequence>MSSHGGQQYFPFGYQPENLHGIGLPEFMTPGPPPGQPLLNAHENQDLDNFLQGFDQTAAANKSLGHPHFNLPAEHDQFFDMPPMFVGSDTALGQGNGMDPHQLTGGDFPYSHTLLGQDMNTVTHPNVLVGGMHGAAYTDPAFHNPLIAQLNSAASMQPAYTQGWQQTFPTQNVMNVPSQSRLGMGFGTDTRFQSSGYAAPHNPMDPDLPQGLQMTNPLGDWLEPTSASTTQPNTQPNTQPSSPNWSKKRNFDDFARDQQPRNGFVVPAQHAGSTQPSPPHSNPRRKRSVVKPETKAPLSQPPTPLSNSKPQTPHGAGTPDIQGTPEQDEDAEAEEEDEDTMEQPRSPSPAPWPGSKPRPPRHTKAPPSKPLRKKTAGPTPKPRKSSASQKSTSTRVPLSLEQKKANHTNSEQRRRDATARSYAELYDLVPELEDLGKQSTMKKLEVVVAKVRRTKERVEELRTKLGMDPATGKPLGGGAGGAGAGMLLYNDAPGWRQ</sequence>
<dbReference type="EMBL" id="KB822703">
    <property type="protein sequence ID" value="ETI26408.1"/>
    <property type="molecule type" value="Genomic_DNA"/>
</dbReference>
<name>V9DJC6_9EURO</name>
<accession>V9DJC6</accession>
<gene>
    <name evidence="3" type="ORF">G647_03185</name>
</gene>
<feature type="region of interest" description="Disordered" evidence="1">
    <location>
        <begin position="179"/>
        <end position="250"/>
    </location>
</feature>
<evidence type="ECO:0000256" key="1">
    <source>
        <dbReference type="SAM" id="MobiDB-lite"/>
    </source>
</evidence>
<feature type="compositionally biased region" description="Basic residues" evidence="1">
    <location>
        <begin position="358"/>
        <end position="375"/>
    </location>
</feature>
<dbReference type="PROSITE" id="PS50888">
    <property type="entry name" value="BHLH"/>
    <property type="match status" value="1"/>
</dbReference>
<dbReference type="HOGENOM" id="CLU_549853_0_0_1"/>
<dbReference type="VEuPathDB" id="FungiDB:G647_03185"/>
<feature type="compositionally biased region" description="Acidic residues" evidence="1">
    <location>
        <begin position="326"/>
        <end position="341"/>
    </location>
</feature>
<dbReference type="GO" id="GO:0046983">
    <property type="term" value="F:protein dimerization activity"/>
    <property type="evidence" value="ECO:0007669"/>
    <property type="project" value="InterPro"/>
</dbReference>
<evidence type="ECO:0000313" key="4">
    <source>
        <dbReference type="Proteomes" id="UP000030678"/>
    </source>
</evidence>
<dbReference type="Pfam" id="PF00010">
    <property type="entry name" value="HLH"/>
    <property type="match status" value="1"/>
</dbReference>
<feature type="compositionally biased region" description="Pro residues" evidence="1">
    <location>
        <begin position="346"/>
        <end position="357"/>
    </location>
</feature>
<proteinExistence type="predicted"/>
<dbReference type="InterPro" id="IPR011598">
    <property type="entry name" value="bHLH_dom"/>
</dbReference>
<organism evidence="3 4">
    <name type="scientific">Cladophialophora carrionii CBS 160.54</name>
    <dbReference type="NCBI Taxonomy" id="1279043"/>
    <lineage>
        <taxon>Eukaryota</taxon>
        <taxon>Fungi</taxon>
        <taxon>Dikarya</taxon>
        <taxon>Ascomycota</taxon>
        <taxon>Pezizomycotina</taxon>
        <taxon>Eurotiomycetes</taxon>
        <taxon>Chaetothyriomycetidae</taxon>
        <taxon>Chaetothyriales</taxon>
        <taxon>Herpotrichiellaceae</taxon>
        <taxon>Cladophialophora</taxon>
    </lineage>
</organism>
<feature type="region of interest" description="Disordered" evidence="1">
    <location>
        <begin position="266"/>
        <end position="418"/>
    </location>
</feature>
<feature type="compositionally biased region" description="Low complexity" evidence="1">
    <location>
        <begin position="228"/>
        <end position="244"/>
    </location>
</feature>
<feature type="domain" description="BHLH" evidence="2">
    <location>
        <begin position="402"/>
        <end position="454"/>
    </location>
</feature>
<dbReference type="AlphaFoldDB" id="V9DJC6"/>
<feature type="region of interest" description="Disordered" evidence="1">
    <location>
        <begin position="460"/>
        <end position="482"/>
    </location>
</feature>
<dbReference type="GeneID" id="19981678"/>
<dbReference type="Proteomes" id="UP000030678">
    <property type="component" value="Unassembled WGS sequence"/>
</dbReference>
<evidence type="ECO:0000259" key="2">
    <source>
        <dbReference type="PROSITE" id="PS50888"/>
    </source>
</evidence>
<protein>
    <recommendedName>
        <fullName evidence="2">BHLH domain-containing protein</fullName>
    </recommendedName>
</protein>
<dbReference type="SUPFAM" id="SSF47459">
    <property type="entry name" value="HLH, helix-loop-helix DNA-binding domain"/>
    <property type="match status" value="1"/>
</dbReference>
<feature type="compositionally biased region" description="Polar residues" evidence="1">
    <location>
        <begin position="385"/>
        <end position="396"/>
    </location>
</feature>
<reference evidence="3 4" key="1">
    <citation type="submission" date="2013-03" db="EMBL/GenBank/DDBJ databases">
        <title>The Genome Sequence of Cladophialophora carrionii CBS 160.54.</title>
        <authorList>
            <consortium name="The Broad Institute Genomics Platform"/>
            <person name="Cuomo C."/>
            <person name="de Hoog S."/>
            <person name="Gorbushina A."/>
            <person name="Walker B."/>
            <person name="Young S.K."/>
            <person name="Zeng Q."/>
            <person name="Gargeya S."/>
            <person name="Fitzgerald M."/>
            <person name="Haas B."/>
            <person name="Abouelleil A."/>
            <person name="Allen A.W."/>
            <person name="Alvarado L."/>
            <person name="Arachchi H.M."/>
            <person name="Berlin A.M."/>
            <person name="Chapman S.B."/>
            <person name="Gainer-Dewar J."/>
            <person name="Goldberg J."/>
            <person name="Griggs A."/>
            <person name="Gujja S."/>
            <person name="Hansen M."/>
            <person name="Howarth C."/>
            <person name="Imamovic A."/>
            <person name="Ireland A."/>
            <person name="Larimer J."/>
            <person name="McCowan C."/>
            <person name="Murphy C."/>
            <person name="Pearson M."/>
            <person name="Poon T.W."/>
            <person name="Priest M."/>
            <person name="Roberts A."/>
            <person name="Saif S."/>
            <person name="Shea T."/>
            <person name="Sisk P."/>
            <person name="Sykes S."/>
            <person name="Wortman J."/>
            <person name="Nusbaum C."/>
            <person name="Birren B."/>
        </authorList>
    </citation>
    <scope>NUCLEOTIDE SEQUENCE [LARGE SCALE GENOMIC DNA]</scope>
    <source>
        <strain evidence="3 4">CBS 160.54</strain>
    </source>
</reference>
<dbReference type="InterPro" id="IPR036638">
    <property type="entry name" value="HLH_DNA-bd_sf"/>
</dbReference>
<evidence type="ECO:0000313" key="3">
    <source>
        <dbReference type="EMBL" id="ETI26408.1"/>
    </source>
</evidence>
<dbReference type="OrthoDB" id="5778525at2759"/>
<dbReference type="Gene3D" id="4.10.280.10">
    <property type="entry name" value="Helix-loop-helix DNA-binding domain"/>
    <property type="match status" value="1"/>
</dbReference>